<accession>A0ACB8EYQ5</accession>
<protein>
    <submittedName>
        <fullName evidence="1">Uncharacterized protein</fullName>
    </submittedName>
</protein>
<name>A0ACB8EYQ5_9SAUR</name>
<keyword evidence="2" id="KW-1185">Reference proteome</keyword>
<gene>
    <name evidence="1" type="ORF">K3G42_010643</name>
</gene>
<comment type="caution">
    <text evidence="1">The sequence shown here is derived from an EMBL/GenBank/DDBJ whole genome shotgun (WGS) entry which is preliminary data.</text>
</comment>
<evidence type="ECO:0000313" key="2">
    <source>
        <dbReference type="Proteomes" id="UP000827872"/>
    </source>
</evidence>
<evidence type="ECO:0000313" key="1">
    <source>
        <dbReference type="EMBL" id="KAH7997935.1"/>
    </source>
</evidence>
<reference evidence="1" key="1">
    <citation type="submission" date="2021-08" db="EMBL/GenBank/DDBJ databases">
        <title>The first chromosome-level gecko genome reveals the dynamic sex chromosomes of Neotropical dwarf geckos (Sphaerodactylidae: Sphaerodactylus).</title>
        <authorList>
            <person name="Pinto B.J."/>
            <person name="Keating S.E."/>
            <person name="Gamble T."/>
        </authorList>
    </citation>
    <scope>NUCLEOTIDE SEQUENCE</scope>
    <source>
        <strain evidence="1">TG3544</strain>
    </source>
</reference>
<sequence>MKSMVGRCHHLLGMVVLTLIVQGIVVTGNSDQGVSIQVKHKRNGIYLFCRTGKDSKVLNWTKDGKDIGSANEKELLVGSAVDDPRGLYQCNSEKANGSLQLYFRMCQYCVQLNSAVVIGMVAAEVVATALLVAAVWCLAAQEPGRRSQALLTSKAASLQPYHQALPCGEQGGLLLWAAAACAFLPTRAHGGPPPQR</sequence>
<organism evidence="1 2">
    <name type="scientific">Sphaerodactylus townsendi</name>
    <dbReference type="NCBI Taxonomy" id="933632"/>
    <lineage>
        <taxon>Eukaryota</taxon>
        <taxon>Metazoa</taxon>
        <taxon>Chordata</taxon>
        <taxon>Craniata</taxon>
        <taxon>Vertebrata</taxon>
        <taxon>Euteleostomi</taxon>
        <taxon>Lepidosauria</taxon>
        <taxon>Squamata</taxon>
        <taxon>Bifurcata</taxon>
        <taxon>Gekkota</taxon>
        <taxon>Sphaerodactylidae</taxon>
        <taxon>Sphaerodactylus</taxon>
    </lineage>
</organism>
<dbReference type="EMBL" id="CM037625">
    <property type="protein sequence ID" value="KAH7997935.1"/>
    <property type="molecule type" value="Genomic_DNA"/>
</dbReference>
<proteinExistence type="predicted"/>
<dbReference type="Proteomes" id="UP000827872">
    <property type="component" value="Linkage Group LG12"/>
</dbReference>